<evidence type="ECO:0000313" key="2">
    <source>
        <dbReference type="EMBL" id="CAJ73885.1"/>
    </source>
</evidence>
<dbReference type="Proteomes" id="UP000221734">
    <property type="component" value="Chromosome Kuenenia_stuttgartiensis_MBR1"/>
</dbReference>
<dbReference type="GO" id="GO:0050567">
    <property type="term" value="F:glutaminyl-tRNA synthase (glutamine-hydrolyzing) activity"/>
    <property type="evidence" value="ECO:0007669"/>
    <property type="project" value="UniProtKB-UniRule"/>
</dbReference>
<protein>
    <recommendedName>
        <fullName evidence="1">Aspartyl/glutamyl-tRNA(Asn/Gln) amidotransferase subunit C</fullName>
        <shortName evidence="1">Asp/Glu-ADT subunit C</shortName>
        <ecNumber evidence="1">6.3.5.-</ecNumber>
    </recommendedName>
</protein>
<dbReference type="GO" id="GO:0006450">
    <property type="term" value="P:regulation of translational fidelity"/>
    <property type="evidence" value="ECO:0007669"/>
    <property type="project" value="InterPro"/>
</dbReference>
<keyword evidence="1" id="KW-0067">ATP-binding</keyword>
<reference evidence="5" key="4">
    <citation type="submission" date="2017-10" db="EMBL/GenBank/DDBJ databases">
        <authorList>
            <person name="Frank J."/>
        </authorList>
    </citation>
    <scope>NUCLEOTIDE SEQUENCE [LARGE SCALE GENOMIC DNA]</scope>
</reference>
<dbReference type="EC" id="6.3.5.-" evidence="1"/>
<reference evidence="4" key="3">
    <citation type="submission" date="2017-10" db="EMBL/GenBank/DDBJ databases">
        <authorList>
            <person name="Banno H."/>
            <person name="Chua N.-H."/>
        </authorList>
    </citation>
    <scope>NUCLEOTIDE SEQUENCE [LARGE SCALE GENOMIC DNA]</scope>
    <source>
        <strain evidence="4">Kuenenia_mbr1_ru-nijmegen</strain>
    </source>
</reference>
<gene>
    <name evidence="1 2" type="primary">gatC</name>
    <name evidence="3" type="ORF">KsCSTR_15310</name>
    <name evidence="4" type="ORF">KSMBR1_0987</name>
    <name evidence="2" type="ORF">kuste3128</name>
</gene>
<evidence type="ECO:0000313" key="6">
    <source>
        <dbReference type="Proteomes" id="UP000501926"/>
    </source>
</evidence>
<comment type="similarity">
    <text evidence="1">Belongs to the GatC family.</text>
</comment>
<dbReference type="Gene3D" id="1.10.20.60">
    <property type="entry name" value="Glu-tRNAGln amidotransferase C subunit, N-terminal domain"/>
    <property type="match status" value="1"/>
</dbReference>
<evidence type="ECO:0000313" key="3">
    <source>
        <dbReference type="EMBL" id="QII10910.1"/>
    </source>
</evidence>
<dbReference type="GO" id="GO:0005524">
    <property type="term" value="F:ATP binding"/>
    <property type="evidence" value="ECO:0007669"/>
    <property type="project" value="UniProtKB-KW"/>
</dbReference>
<dbReference type="Pfam" id="PF02686">
    <property type="entry name" value="GatC"/>
    <property type="match status" value="1"/>
</dbReference>
<dbReference type="GO" id="GO:0070681">
    <property type="term" value="P:glutaminyl-tRNAGln biosynthesis via transamidation"/>
    <property type="evidence" value="ECO:0007669"/>
    <property type="project" value="TreeGrafter"/>
</dbReference>
<evidence type="ECO:0000313" key="4">
    <source>
        <dbReference type="EMBL" id="SOH03498.1"/>
    </source>
</evidence>
<dbReference type="PANTHER" id="PTHR15004">
    <property type="entry name" value="GLUTAMYL-TRNA(GLN) AMIDOTRANSFERASE SUBUNIT C, MITOCHONDRIAL"/>
    <property type="match status" value="1"/>
</dbReference>
<dbReference type="GO" id="GO:0006412">
    <property type="term" value="P:translation"/>
    <property type="evidence" value="ECO:0007669"/>
    <property type="project" value="UniProtKB-UniRule"/>
</dbReference>
<name>Q1Q1K5_KUEST</name>
<proteinExistence type="inferred from homology"/>
<comment type="catalytic activity">
    <reaction evidence="1">
        <text>L-aspartyl-tRNA(Asn) + L-glutamine + ATP + H2O = L-asparaginyl-tRNA(Asn) + L-glutamate + ADP + phosphate + 2 H(+)</text>
        <dbReference type="Rhea" id="RHEA:14513"/>
        <dbReference type="Rhea" id="RHEA-COMP:9674"/>
        <dbReference type="Rhea" id="RHEA-COMP:9677"/>
        <dbReference type="ChEBI" id="CHEBI:15377"/>
        <dbReference type="ChEBI" id="CHEBI:15378"/>
        <dbReference type="ChEBI" id="CHEBI:29985"/>
        <dbReference type="ChEBI" id="CHEBI:30616"/>
        <dbReference type="ChEBI" id="CHEBI:43474"/>
        <dbReference type="ChEBI" id="CHEBI:58359"/>
        <dbReference type="ChEBI" id="CHEBI:78515"/>
        <dbReference type="ChEBI" id="CHEBI:78516"/>
        <dbReference type="ChEBI" id="CHEBI:456216"/>
    </reaction>
</comment>
<keyword evidence="1" id="KW-0648">Protein biosynthesis</keyword>
<keyword evidence="2" id="KW-0808">Transferase</keyword>
<dbReference type="AlphaFoldDB" id="Q1Q1K5"/>
<organism evidence="2">
    <name type="scientific">Kuenenia stuttgartiensis</name>
    <dbReference type="NCBI Taxonomy" id="174633"/>
    <lineage>
        <taxon>Bacteria</taxon>
        <taxon>Pseudomonadati</taxon>
        <taxon>Planctomycetota</taxon>
        <taxon>Candidatus Brocadiia</taxon>
        <taxon>Candidatus Brocadiales</taxon>
        <taxon>Candidatus Brocadiaceae</taxon>
        <taxon>Candidatus Kuenenia</taxon>
    </lineage>
</organism>
<dbReference type="GO" id="GO:0016740">
    <property type="term" value="F:transferase activity"/>
    <property type="evidence" value="ECO:0007669"/>
    <property type="project" value="UniProtKB-KW"/>
</dbReference>
<evidence type="ECO:0000313" key="5">
    <source>
        <dbReference type="Proteomes" id="UP000221734"/>
    </source>
</evidence>
<reference evidence="3 6" key="5">
    <citation type="submission" date="2020-02" db="EMBL/GenBank/DDBJ databases">
        <title>Newly sequenced genome of strain CSTR1 showed variability in Candidatus Kuenenia stuttgartiensis genomes.</title>
        <authorList>
            <person name="Ding C."/>
            <person name="Adrian L."/>
        </authorList>
    </citation>
    <scope>NUCLEOTIDE SEQUENCE [LARGE SCALE GENOMIC DNA]</scope>
    <source>
        <strain evidence="3 6">CSTR1</strain>
    </source>
</reference>
<sequence length="95" mass="11047">MNISNKDIEYVASLSKFELSDDEKKIFTSQLREVLLYIEKLNKLNTENIAPLIHPFNITNIFREDTLEESIRREKALSLAPATEGFFFKVPKVLE</sequence>
<dbReference type="PANTHER" id="PTHR15004:SF0">
    <property type="entry name" value="GLUTAMYL-TRNA(GLN) AMIDOTRANSFERASE SUBUNIT C, MITOCHONDRIAL"/>
    <property type="match status" value="1"/>
</dbReference>
<dbReference type="RefSeq" id="WP_230405759.1">
    <property type="nucleotide sequence ID" value="NZ_CP049055.1"/>
</dbReference>
<dbReference type="EMBL" id="CP049055">
    <property type="protein sequence ID" value="QII10910.1"/>
    <property type="molecule type" value="Genomic_DNA"/>
</dbReference>
<keyword evidence="5" id="KW-1185">Reference proteome</keyword>
<dbReference type="InterPro" id="IPR003837">
    <property type="entry name" value="GatC"/>
</dbReference>
<dbReference type="InterPro" id="IPR036113">
    <property type="entry name" value="Asp/Glu-ADT_sf_sub_c"/>
</dbReference>
<dbReference type="HAMAP" id="MF_00122">
    <property type="entry name" value="GatC"/>
    <property type="match status" value="1"/>
</dbReference>
<reference evidence="2" key="2">
    <citation type="submission" date="2006-01" db="EMBL/GenBank/DDBJ databases">
        <authorList>
            <person name="Genoscope"/>
        </authorList>
    </citation>
    <scope>NUCLEOTIDE SEQUENCE</scope>
</reference>
<keyword evidence="1 2" id="KW-0436">Ligase</keyword>
<reference evidence="2" key="1">
    <citation type="journal article" date="2006" name="Nature">
        <title>Deciphering the evolution and metabolism of an anammox bacterium from a community genome.</title>
        <authorList>
            <person name="Strous M."/>
            <person name="Pelletier E."/>
            <person name="Mangenot S."/>
            <person name="Rattei T."/>
            <person name="Lehner A."/>
            <person name="Taylor M.W."/>
            <person name="Horn M."/>
            <person name="Daims H."/>
            <person name="Bartol-Mavel D."/>
            <person name="Wincker P."/>
            <person name="Barbe V."/>
            <person name="Fonknechten N."/>
            <person name="Vallenet D."/>
            <person name="Segurens B."/>
            <person name="Schenowitz-Truong C."/>
            <person name="Medigue C."/>
            <person name="Collingro A."/>
            <person name="Snel B."/>
            <person name="Dutilh B.E."/>
            <person name="OpDenCamp H.J.M."/>
            <person name="vanDerDrift C."/>
            <person name="Cirpus I."/>
            <person name="vanDePas-Schoonen K.T."/>
            <person name="Harhangi H.R."/>
            <person name="vanNiftrik L."/>
            <person name="Schmid M."/>
            <person name="Keltjens J."/>
            <person name="vanDeVossenberg J."/>
            <person name="Kartal B."/>
            <person name="Meier H."/>
            <person name="Frishman D."/>
            <person name="Huynen M.A."/>
            <person name="Mewes H."/>
            <person name="Weissenbach J."/>
            <person name="Jetten M.S.M."/>
            <person name="Wagner M."/>
            <person name="LePaslier D."/>
        </authorList>
    </citation>
    <scope>NUCLEOTIDE SEQUENCE</scope>
</reference>
<dbReference type="NCBIfam" id="TIGR00135">
    <property type="entry name" value="gatC"/>
    <property type="match status" value="1"/>
</dbReference>
<comment type="subunit">
    <text evidence="1">Heterotrimer of A, B and C subunits.</text>
</comment>
<dbReference type="EMBL" id="CT573071">
    <property type="protein sequence ID" value="CAJ73885.1"/>
    <property type="molecule type" value="Genomic_DNA"/>
</dbReference>
<dbReference type="Proteomes" id="UP000501926">
    <property type="component" value="Chromosome"/>
</dbReference>
<accession>Q1Q1K5</accession>
<dbReference type="SUPFAM" id="SSF141000">
    <property type="entry name" value="Glu-tRNAGln amidotransferase C subunit"/>
    <property type="match status" value="1"/>
</dbReference>
<comment type="function">
    <text evidence="1">Allows the formation of correctly charged Asn-tRNA(Asn) or Gln-tRNA(Gln) through the transamidation of misacylated Asp-tRNA(Asn) or Glu-tRNA(Gln) in organisms which lack either or both of asparaginyl-tRNA or glutaminyl-tRNA synthetases. The reaction takes place in the presence of glutamine and ATP through an activated phospho-Asp-tRNA(Asn) or phospho-Glu-tRNA(Gln).</text>
</comment>
<keyword evidence="1" id="KW-0547">Nucleotide-binding</keyword>
<dbReference type="KEGG" id="kst:KSMBR1_0987"/>
<comment type="catalytic activity">
    <reaction evidence="1">
        <text>L-glutamyl-tRNA(Gln) + L-glutamine + ATP + H2O = L-glutaminyl-tRNA(Gln) + L-glutamate + ADP + phosphate + H(+)</text>
        <dbReference type="Rhea" id="RHEA:17521"/>
        <dbReference type="Rhea" id="RHEA-COMP:9681"/>
        <dbReference type="Rhea" id="RHEA-COMP:9684"/>
        <dbReference type="ChEBI" id="CHEBI:15377"/>
        <dbReference type="ChEBI" id="CHEBI:15378"/>
        <dbReference type="ChEBI" id="CHEBI:29985"/>
        <dbReference type="ChEBI" id="CHEBI:30616"/>
        <dbReference type="ChEBI" id="CHEBI:43474"/>
        <dbReference type="ChEBI" id="CHEBI:58359"/>
        <dbReference type="ChEBI" id="CHEBI:78520"/>
        <dbReference type="ChEBI" id="CHEBI:78521"/>
        <dbReference type="ChEBI" id="CHEBI:456216"/>
    </reaction>
</comment>
<dbReference type="EMBL" id="LT934425">
    <property type="protein sequence ID" value="SOH03498.1"/>
    <property type="molecule type" value="Genomic_DNA"/>
</dbReference>
<evidence type="ECO:0000256" key="1">
    <source>
        <dbReference type="HAMAP-Rule" id="MF_00122"/>
    </source>
</evidence>